<dbReference type="InterPro" id="IPR003488">
    <property type="entry name" value="DprA"/>
</dbReference>
<dbReference type="Pfam" id="PF02481">
    <property type="entry name" value="DNA_processg_A"/>
    <property type="match status" value="1"/>
</dbReference>
<feature type="compositionally biased region" description="Polar residues" evidence="2">
    <location>
        <begin position="305"/>
        <end position="319"/>
    </location>
</feature>
<name>A0A4P6KCQ1_9MICO</name>
<dbReference type="InterPro" id="IPR057666">
    <property type="entry name" value="DrpA_SLOG"/>
</dbReference>
<accession>A0A4P6KCQ1</accession>
<protein>
    <submittedName>
        <fullName evidence="4">DNA-processing protein DprA</fullName>
    </submittedName>
</protein>
<evidence type="ECO:0000259" key="3">
    <source>
        <dbReference type="Pfam" id="PF02481"/>
    </source>
</evidence>
<dbReference type="PANTHER" id="PTHR43022">
    <property type="entry name" value="PROTEIN SMF"/>
    <property type="match status" value="1"/>
</dbReference>
<dbReference type="OrthoDB" id="9785707at2"/>
<dbReference type="AlphaFoldDB" id="A0A4P6KCQ1"/>
<dbReference type="GO" id="GO:0009294">
    <property type="term" value="P:DNA-mediated transformation"/>
    <property type="evidence" value="ECO:0007669"/>
    <property type="project" value="InterPro"/>
</dbReference>
<feature type="region of interest" description="Disordered" evidence="2">
    <location>
        <begin position="305"/>
        <end position="334"/>
    </location>
</feature>
<gene>
    <name evidence="4" type="ORF">EVS81_01515</name>
</gene>
<dbReference type="KEGG" id="ltr:EVS81_01515"/>
<dbReference type="SUPFAM" id="SSF102405">
    <property type="entry name" value="MCP/YpsA-like"/>
    <property type="match status" value="1"/>
</dbReference>
<evidence type="ECO:0000313" key="4">
    <source>
        <dbReference type="EMBL" id="QBE47671.1"/>
    </source>
</evidence>
<dbReference type="Proteomes" id="UP000289260">
    <property type="component" value="Chromosome"/>
</dbReference>
<evidence type="ECO:0000313" key="5">
    <source>
        <dbReference type="Proteomes" id="UP000289260"/>
    </source>
</evidence>
<sequence length="334" mass="35656">MPTLSDLVRDERSARLLLSLVGTPNDEATGRLLTRVGAEELIALADRDTEIPGMDRAEAAVWREQIRTHHGMDQAASLTAKSARYRFIIPDDTDWPSSLNDLGDRTPYGLWVNGNTDLLRGDAADRVTITGARAATGYGTFVAEEIASGLSEKGRTVVAGAAYGIEGSAHRAALAGDGSTIAVMASGTDRPYPAAHNQLLERIAQRGLVISEVQPGSAPTRQRFIDRARLQAALAGATVIVEAGAHSGSMRTAQEAQDLGRIVGAVPGPVTSAASYGTNQAIRDGRAQLVSGSFDFERLLLASESQQPPQRAFNQTHQLKQWHSRPRSITPQGM</sequence>
<proteinExistence type="inferred from homology"/>
<evidence type="ECO:0000256" key="2">
    <source>
        <dbReference type="SAM" id="MobiDB-lite"/>
    </source>
</evidence>
<dbReference type="Gene3D" id="3.40.50.450">
    <property type="match status" value="1"/>
</dbReference>
<organism evidence="4 5">
    <name type="scientific">Leucobacter triazinivorans</name>
    <dbReference type="NCBI Taxonomy" id="1784719"/>
    <lineage>
        <taxon>Bacteria</taxon>
        <taxon>Bacillati</taxon>
        <taxon>Actinomycetota</taxon>
        <taxon>Actinomycetes</taxon>
        <taxon>Micrococcales</taxon>
        <taxon>Microbacteriaceae</taxon>
        <taxon>Leucobacter</taxon>
    </lineage>
</organism>
<dbReference type="RefSeq" id="WP_130108826.1">
    <property type="nucleotide sequence ID" value="NZ_CP035806.1"/>
</dbReference>
<dbReference type="EMBL" id="CP035806">
    <property type="protein sequence ID" value="QBE47671.1"/>
    <property type="molecule type" value="Genomic_DNA"/>
</dbReference>
<keyword evidence="5" id="KW-1185">Reference proteome</keyword>
<comment type="similarity">
    <text evidence="1">Belongs to the DprA/Smf family.</text>
</comment>
<feature type="domain" description="Smf/DprA SLOG" evidence="3">
    <location>
        <begin position="87"/>
        <end position="293"/>
    </location>
</feature>
<reference evidence="4 5" key="1">
    <citation type="submission" date="2019-02" db="EMBL/GenBank/DDBJ databases">
        <authorList>
            <person name="Sun L."/>
            <person name="Pan D."/>
            <person name="Wu X."/>
        </authorList>
    </citation>
    <scope>NUCLEOTIDE SEQUENCE [LARGE SCALE GENOMIC DNA]</scope>
    <source>
        <strain evidence="4 5">JW-1</strain>
    </source>
</reference>
<dbReference type="PANTHER" id="PTHR43022:SF1">
    <property type="entry name" value="PROTEIN SMF"/>
    <property type="match status" value="1"/>
</dbReference>
<evidence type="ECO:0000256" key="1">
    <source>
        <dbReference type="ARBA" id="ARBA00006525"/>
    </source>
</evidence>